<feature type="domain" description="DUF1707" evidence="2">
    <location>
        <begin position="24"/>
        <end position="76"/>
    </location>
</feature>
<name>A0A4R5X331_9MYCO</name>
<sequence length="207" mass="22316">MDEEQPAHRTAAPDGSDGVVTPDMRASDADRAAVMQILEQAVGQGMLTLDEYSERADVALAARTRGELDTVIADLPHVRRQVVPAAAPEEVRSWMSSITRKGQWTVPPHLRITTRMCSTTLDFTAAVVPGPVVRIDVDDYCSSTDMILPDGATADLNGVHHLGSSMSVKVPTAPTPAGLHVVVTGRVRFGSLTVRHPFGATLRRFLR</sequence>
<dbReference type="PANTHER" id="PTHR40763">
    <property type="entry name" value="MEMBRANE PROTEIN-RELATED"/>
    <property type="match status" value="1"/>
</dbReference>
<accession>A0A4R5X331</accession>
<dbReference type="EMBL" id="SDLP01000009">
    <property type="protein sequence ID" value="TDL04206.1"/>
    <property type="molecule type" value="Genomic_DNA"/>
</dbReference>
<dbReference type="InterPro" id="IPR012551">
    <property type="entry name" value="DUF1707_SHOCT-like"/>
</dbReference>
<dbReference type="AlphaFoldDB" id="A0A4R5X331"/>
<dbReference type="PANTHER" id="PTHR40763:SF5">
    <property type="entry name" value="MEMBRANE PROTEIN"/>
    <property type="match status" value="1"/>
</dbReference>
<gene>
    <name evidence="3" type="ORF">EUA04_23705</name>
</gene>
<comment type="caution">
    <text evidence="3">The sequence shown here is derived from an EMBL/GenBank/DDBJ whole genome shotgun (WGS) entry which is preliminary data.</text>
</comment>
<dbReference type="Pfam" id="PF08044">
    <property type="entry name" value="DUF1707"/>
    <property type="match status" value="1"/>
</dbReference>
<dbReference type="Proteomes" id="UP000294952">
    <property type="component" value="Unassembled WGS sequence"/>
</dbReference>
<evidence type="ECO:0000259" key="2">
    <source>
        <dbReference type="Pfam" id="PF08044"/>
    </source>
</evidence>
<protein>
    <submittedName>
        <fullName evidence="3">DUF1707 domain-containing protein</fullName>
    </submittedName>
</protein>
<evidence type="ECO:0000256" key="1">
    <source>
        <dbReference type="SAM" id="MobiDB-lite"/>
    </source>
</evidence>
<organism evidence="3 4">
    <name type="scientific">Mycolicibacterium obuense</name>
    <dbReference type="NCBI Taxonomy" id="1807"/>
    <lineage>
        <taxon>Bacteria</taxon>
        <taxon>Bacillati</taxon>
        <taxon>Actinomycetota</taxon>
        <taxon>Actinomycetes</taxon>
        <taxon>Mycobacteriales</taxon>
        <taxon>Mycobacteriaceae</taxon>
        <taxon>Mycolicibacterium</taxon>
    </lineage>
</organism>
<feature type="region of interest" description="Disordered" evidence="1">
    <location>
        <begin position="1"/>
        <end position="23"/>
    </location>
</feature>
<proteinExistence type="predicted"/>
<evidence type="ECO:0000313" key="3">
    <source>
        <dbReference type="EMBL" id="TDL04206.1"/>
    </source>
</evidence>
<evidence type="ECO:0000313" key="4">
    <source>
        <dbReference type="Proteomes" id="UP000294952"/>
    </source>
</evidence>
<reference evidence="3 4" key="1">
    <citation type="submission" date="2019-01" db="EMBL/GenBank/DDBJ databases">
        <title>High-quality-draft genome sequences of five non-tuberculosis mycobacteriaceae isolated from a nosocomial environment.</title>
        <authorList>
            <person name="Tiago I."/>
            <person name="Alarico S."/>
            <person name="Pereira S.G."/>
            <person name="Coelho C."/>
            <person name="Maranha A."/>
            <person name="Empadinhas N."/>
        </authorList>
    </citation>
    <scope>NUCLEOTIDE SEQUENCE [LARGE SCALE GENOMIC DNA]</scope>
    <source>
        <strain evidence="3 4">22DIII</strain>
    </source>
</reference>